<dbReference type="InterPro" id="IPR055754">
    <property type="entry name" value="DUF7330"/>
</dbReference>
<accession>A0A9P7KMV9</accession>
<dbReference type="SFLD" id="SFLDG00358">
    <property type="entry name" value="Main_(cytGST)"/>
    <property type="match status" value="1"/>
</dbReference>
<dbReference type="PROSITE" id="PS50404">
    <property type="entry name" value="GST_NTER"/>
    <property type="match status" value="1"/>
</dbReference>
<sequence>MAILKLYGVPHSTCSKRVATILIEKRVQFEFIVVDFSKKEHKSEAYLEKQPFGQVPYIDDDGFILYESRAIARYIATKYADQGTKLIPAGLKEQALFEQAVSIESSNFDPYASRIAYERIIKPRYGGVTDSAVVELQLQKLNANLDVYDRILSKQKYLAGDTKEGPLEPPPYSRSPSSSSSLPPPPPRRIEDPSTSSRGALTKPQPSLPRLTPAPRASVTQLHIYQKADPISGTFFVDPRIPSTAFEGKGRKKNPPHASFRTRHAPISLDLSTTGDVSALAPKANILVASRSGNISVKLLPTAPSRPRIGLEAESRRGNIQLFVPANFSGVLQLTTRKGSIQLLPAIASKMKVLKESDTEALVLIGDQASAVTGTRDMDFCQLSSRSGKLVVGLSDVDKIEMKVGFWQKIANAFAGGH</sequence>
<dbReference type="InterPro" id="IPR036249">
    <property type="entry name" value="Thioredoxin-like_sf"/>
</dbReference>
<name>A0A9P7KMV9_9AGAR</name>
<proteinExistence type="predicted"/>
<dbReference type="GO" id="GO:0004364">
    <property type="term" value="F:glutathione transferase activity"/>
    <property type="evidence" value="ECO:0007669"/>
    <property type="project" value="UniProtKB-EC"/>
</dbReference>
<dbReference type="InterPro" id="IPR004045">
    <property type="entry name" value="Glutathione_S-Trfase_N"/>
</dbReference>
<feature type="region of interest" description="Disordered" evidence="3">
    <location>
        <begin position="243"/>
        <end position="265"/>
    </location>
</feature>
<reference evidence="5" key="2">
    <citation type="submission" date="2021-10" db="EMBL/GenBank/DDBJ databases">
        <title>Phylogenomics reveals ancestral predisposition of the termite-cultivated fungus Termitomyces towards a domesticated lifestyle.</title>
        <authorList>
            <person name="Auxier B."/>
            <person name="Grum-Grzhimaylo A."/>
            <person name="Cardenas M.E."/>
            <person name="Lodge J.D."/>
            <person name="Laessoe T."/>
            <person name="Pedersen O."/>
            <person name="Smith M.E."/>
            <person name="Kuyper T.W."/>
            <person name="Franco-Molano E.A."/>
            <person name="Baroni T.J."/>
            <person name="Aanen D.K."/>
        </authorList>
    </citation>
    <scope>NUCLEOTIDE SEQUENCE</scope>
    <source>
        <strain evidence="5">D49</strain>
    </source>
</reference>
<dbReference type="PANTHER" id="PTHR43900:SF3">
    <property type="entry name" value="GLUTATHIONE S-TRANSFERASE RHO"/>
    <property type="match status" value="1"/>
</dbReference>
<protein>
    <recommendedName>
        <fullName evidence="1">glutathione transferase</fullName>
        <ecNumber evidence="1">2.5.1.18</ecNumber>
    </recommendedName>
</protein>
<dbReference type="GO" id="GO:0005737">
    <property type="term" value="C:cytoplasm"/>
    <property type="evidence" value="ECO:0007669"/>
    <property type="project" value="TreeGrafter"/>
</dbReference>
<evidence type="ECO:0000256" key="3">
    <source>
        <dbReference type="SAM" id="MobiDB-lite"/>
    </source>
</evidence>
<feature type="region of interest" description="Disordered" evidence="3">
    <location>
        <begin position="160"/>
        <end position="213"/>
    </location>
</feature>
<dbReference type="InterPro" id="IPR036282">
    <property type="entry name" value="Glutathione-S-Trfase_C_sf"/>
</dbReference>
<organism evidence="5 6">
    <name type="scientific">Sphagnurus paluster</name>
    <dbReference type="NCBI Taxonomy" id="117069"/>
    <lineage>
        <taxon>Eukaryota</taxon>
        <taxon>Fungi</taxon>
        <taxon>Dikarya</taxon>
        <taxon>Basidiomycota</taxon>
        <taxon>Agaricomycotina</taxon>
        <taxon>Agaricomycetes</taxon>
        <taxon>Agaricomycetidae</taxon>
        <taxon>Agaricales</taxon>
        <taxon>Tricholomatineae</taxon>
        <taxon>Lyophyllaceae</taxon>
        <taxon>Sphagnurus</taxon>
    </lineage>
</organism>
<comment type="caution">
    <text evidence="5">The sequence shown here is derived from an EMBL/GenBank/DDBJ whole genome shotgun (WGS) entry which is preliminary data.</text>
</comment>
<dbReference type="Gene3D" id="1.20.1050.10">
    <property type="match status" value="1"/>
</dbReference>
<dbReference type="SUPFAM" id="SSF47616">
    <property type="entry name" value="GST C-terminal domain-like"/>
    <property type="match status" value="1"/>
</dbReference>
<dbReference type="AlphaFoldDB" id="A0A9P7KMV9"/>
<dbReference type="CDD" id="cd03053">
    <property type="entry name" value="GST_N_Phi"/>
    <property type="match status" value="1"/>
</dbReference>
<keyword evidence="6" id="KW-1185">Reference proteome</keyword>
<dbReference type="Proteomes" id="UP000717328">
    <property type="component" value="Unassembled WGS sequence"/>
</dbReference>
<dbReference type="Gene3D" id="3.40.30.10">
    <property type="entry name" value="Glutaredoxin"/>
    <property type="match status" value="1"/>
</dbReference>
<gene>
    <name evidence="5" type="ORF">H0H81_006228</name>
</gene>
<keyword evidence="2" id="KW-0808">Transferase</keyword>
<dbReference type="PANTHER" id="PTHR43900">
    <property type="entry name" value="GLUTATHIONE S-TRANSFERASE RHO"/>
    <property type="match status" value="1"/>
</dbReference>
<evidence type="ECO:0000256" key="2">
    <source>
        <dbReference type="ARBA" id="ARBA00022679"/>
    </source>
</evidence>
<dbReference type="SFLD" id="SFLDS00019">
    <property type="entry name" value="Glutathione_Transferase_(cytos"/>
    <property type="match status" value="1"/>
</dbReference>
<feature type="compositionally biased region" description="Basic residues" evidence="3">
    <location>
        <begin position="250"/>
        <end position="264"/>
    </location>
</feature>
<dbReference type="FunFam" id="3.40.30.10:FF:000016">
    <property type="entry name" value="Glutathione S-transferase F2"/>
    <property type="match status" value="1"/>
</dbReference>
<evidence type="ECO:0000259" key="4">
    <source>
        <dbReference type="PROSITE" id="PS50404"/>
    </source>
</evidence>
<dbReference type="EMBL" id="JABCKI010000016">
    <property type="protein sequence ID" value="KAG5654195.1"/>
    <property type="molecule type" value="Genomic_DNA"/>
</dbReference>
<dbReference type="InterPro" id="IPR040079">
    <property type="entry name" value="Glutathione_S-Trfase"/>
</dbReference>
<dbReference type="Pfam" id="PF24016">
    <property type="entry name" value="DUF7330"/>
    <property type="match status" value="1"/>
</dbReference>
<dbReference type="GO" id="GO:0043295">
    <property type="term" value="F:glutathione binding"/>
    <property type="evidence" value="ECO:0007669"/>
    <property type="project" value="TreeGrafter"/>
</dbReference>
<reference evidence="5" key="1">
    <citation type="submission" date="2021-02" db="EMBL/GenBank/DDBJ databases">
        <authorList>
            <person name="Nieuwenhuis M."/>
            <person name="Van De Peppel L.J.J."/>
        </authorList>
    </citation>
    <scope>NUCLEOTIDE SEQUENCE</scope>
    <source>
        <strain evidence="5">D49</strain>
    </source>
</reference>
<evidence type="ECO:0000313" key="5">
    <source>
        <dbReference type="EMBL" id="KAG5654195.1"/>
    </source>
</evidence>
<evidence type="ECO:0000313" key="6">
    <source>
        <dbReference type="Proteomes" id="UP000717328"/>
    </source>
</evidence>
<evidence type="ECO:0000256" key="1">
    <source>
        <dbReference type="ARBA" id="ARBA00012452"/>
    </source>
</evidence>
<dbReference type="GO" id="GO:0006749">
    <property type="term" value="P:glutathione metabolic process"/>
    <property type="evidence" value="ECO:0007669"/>
    <property type="project" value="TreeGrafter"/>
</dbReference>
<dbReference type="Pfam" id="PF02798">
    <property type="entry name" value="GST_N"/>
    <property type="match status" value="1"/>
</dbReference>
<dbReference type="EC" id="2.5.1.18" evidence="1"/>
<dbReference type="SUPFAM" id="SSF52833">
    <property type="entry name" value="Thioredoxin-like"/>
    <property type="match status" value="1"/>
</dbReference>
<feature type="domain" description="GST N-terminal" evidence="4">
    <location>
        <begin position="2"/>
        <end position="83"/>
    </location>
</feature>
<dbReference type="OrthoDB" id="2593559at2759"/>